<dbReference type="PANTHER" id="PTHR33116:SF78">
    <property type="entry name" value="OS12G0587133 PROTEIN"/>
    <property type="match status" value="1"/>
</dbReference>
<sequence length="243" mass="27605">MLSSVGRLILVKSVLSALTLHYMQVFNLPTWLITHLDGIRRRFFWKGNDKCLGGHCLVNWKKCCLPKRSGGLGILDLSVQNQALLLRWLWKLKADPNVPWSVTVQNLYGSLDGHTFSGNHLVSNGLKEILLFKDFFLASITTDVNSHATLWRWTSSEIYSSSSAYSILVDPGIRSSYYLVLWKLNIPPRVKIFIWLLLQDRLLTQHNLNIQNWPTNDGCPCCPGNALETSLHLFLLCPLAKCI</sequence>
<organism evidence="2 3">
    <name type="scientific">Rhynchospora tenuis</name>
    <dbReference type="NCBI Taxonomy" id="198213"/>
    <lineage>
        <taxon>Eukaryota</taxon>
        <taxon>Viridiplantae</taxon>
        <taxon>Streptophyta</taxon>
        <taxon>Embryophyta</taxon>
        <taxon>Tracheophyta</taxon>
        <taxon>Spermatophyta</taxon>
        <taxon>Magnoliopsida</taxon>
        <taxon>Liliopsida</taxon>
        <taxon>Poales</taxon>
        <taxon>Cyperaceae</taxon>
        <taxon>Cyperoideae</taxon>
        <taxon>Rhynchosporeae</taxon>
        <taxon>Rhynchospora</taxon>
    </lineage>
</organism>
<comment type="caution">
    <text evidence="2">The sequence shown here is derived from an EMBL/GenBank/DDBJ whole genome shotgun (WGS) entry which is preliminary data.</text>
</comment>
<dbReference type="EMBL" id="JAMRDG010000001">
    <property type="protein sequence ID" value="KAJ3701347.1"/>
    <property type="molecule type" value="Genomic_DNA"/>
</dbReference>
<dbReference type="Proteomes" id="UP001210211">
    <property type="component" value="Unassembled WGS sequence"/>
</dbReference>
<reference evidence="2 3" key="1">
    <citation type="journal article" date="2022" name="Cell">
        <title>Repeat-based holocentromeres influence genome architecture and karyotype evolution.</title>
        <authorList>
            <person name="Hofstatter P.G."/>
            <person name="Thangavel G."/>
            <person name="Lux T."/>
            <person name="Neumann P."/>
            <person name="Vondrak T."/>
            <person name="Novak P."/>
            <person name="Zhang M."/>
            <person name="Costa L."/>
            <person name="Castellani M."/>
            <person name="Scott A."/>
            <person name="Toegelov H."/>
            <person name="Fuchs J."/>
            <person name="Mata-Sucre Y."/>
            <person name="Dias Y."/>
            <person name="Vanzela A.L.L."/>
            <person name="Huettel B."/>
            <person name="Almeida C.C.S."/>
            <person name="Simkova H."/>
            <person name="Souza G."/>
            <person name="Pedrosa-Harand A."/>
            <person name="Macas J."/>
            <person name="Mayer K.F.X."/>
            <person name="Houben A."/>
            <person name="Marques A."/>
        </authorList>
    </citation>
    <scope>NUCLEOTIDE SEQUENCE [LARGE SCALE GENOMIC DNA]</scope>
    <source>
        <strain evidence="2">RhyTen1mFocal</strain>
    </source>
</reference>
<feature type="domain" description="Reverse transcriptase zinc-binding" evidence="1">
    <location>
        <begin position="159"/>
        <end position="241"/>
    </location>
</feature>
<evidence type="ECO:0000313" key="3">
    <source>
        <dbReference type="Proteomes" id="UP001210211"/>
    </source>
</evidence>
<evidence type="ECO:0000259" key="1">
    <source>
        <dbReference type="Pfam" id="PF13966"/>
    </source>
</evidence>
<keyword evidence="3" id="KW-1185">Reference proteome</keyword>
<accession>A0AAD5ZNY6</accession>
<dbReference type="AlphaFoldDB" id="A0AAD5ZNY6"/>
<protein>
    <recommendedName>
        <fullName evidence="1">Reverse transcriptase zinc-binding domain-containing protein</fullName>
    </recommendedName>
</protein>
<dbReference type="Pfam" id="PF13966">
    <property type="entry name" value="zf-RVT"/>
    <property type="match status" value="1"/>
</dbReference>
<dbReference type="InterPro" id="IPR026960">
    <property type="entry name" value="RVT-Znf"/>
</dbReference>
<proteinExistence type="predicted"/>
<dbReference type="PANTHER" id="PTHR33116">
    <property type="entry name" value="REVERSE TRANSCRIPTASE ZINC-BINDING DOMAIN-CONTAINING PROTEIN-RELATED-RELATED"/>
    <property type="match status" value="1"/>
</dbReference>
<gene>
    <name evidence="2" type="ORF">LUZ61_005052</name>
</gene>
<name>A0AAD5ZNY6_9POAL</name>
<evidence type="ECO:0000313" key="2">
    <source>
        <dbReference type="EMBL" id="KAJ3701347.1"/>
    </source>
</evidence>